<dbReference type="InterPro" id="IPR011608">
    <property type="entry name" value="PRD"/>
</dbReference>
<evidence type="ECO:0000313" key="4">
    <source>
        <dbReference type="Proteomes" id="UP000515570"/>
    </source>
</evidence>
<dbReference type="EMBL" id="CP059833">
    <property type="protein sequence ID" value="QMV84168.1"/>
    <property type="molecule type" value="Genomic_DNA"/>
</dbReference>
<dbReference type="SMART" id="SM01061">
    <property type="entry name" value="CAT_RBD"/>
    <property type="match status" value="1"/>
</dbReference>
<dbReference type="InterPro" id="IPR050661">
    <property type="entry name" value="BglG_antiterminators"/>
</dbReference>
<organism evidence="3 4">
    <name type="scientific">Corynebacterium hindlerae</name>
    <dbReference type="NCBI Taxonomy" id="699041"/>
    <lineage>
        <taxon>Bacteria</taxon>
        <taxon>Bacillati</taxon>
        <taxon>Actinomycetota</taxon>
        <taxon>Actinomycetes</taxon>
        <taxon>Mycobacteriales</taxon>
        <taxon>Corynebacteriaceae</taxon>
        <taxon>Corynebacterium</taxon>
    </lineage>
</organism>
<gene>
    <name evidence="3" type="ORF">HW450_07200</name>
</gene>
<dbReference type="SUPFAM" id="SSF63520">
    <property type="entry name" value="PTS-regulatory domain, PRD"/>
    <property type="match status" value="1"/>
</dbReference>
<dbReference type="AlphaFoldDB" id="A0A7G5FC27"/>
<dbReference type="Pfam" id="PF03123">
    <property type="entry name" value="CAT_RBD"/>
    <property type="match status" value="1"/>
</dbReference>
<dbReference type="InterPro" id="IPR036650">
    <property type="entry name" value="CAT_RNA-bd_dom_sf"/>
</dbReference>
<evidence type="ECO:0000259" key="2">
    <source>
        <dbReference type="PROSITE" id="PS51372"/>
    </source>
</evidence>
<name>A0A7G5FC27_9CORY</name>
<dbReference type="Proteomes" id="UP000515570">
    <property type="component" value="Chromosome"/>
</dbReference>
<dbReference type="PROSITE" id="PS51372">
    <property type="entry name" value="PRD_2"/>
    <property type="match status" value="1"/>
</dbReference>
<dbReference type="Gene3D" id="2.30.24.10">
    <property type="entry name" value="CAT RNA-binding domain"/>
    <property type="match status" value="1"/>
</dbReference>
<keyword evidence="1" id="KW-0677">Repeat</keyword>
<dbReference type="GO" id="GO:0003723">
    <property type="term" value="F:RNA binding"/>
    <property type="evidence" value="ECO:0007669"/>
    <property type="project" value="InterPro"/>
</dbReference>
<dbReference type="PANTHER" id="PTHR30185">
    <property type="entry name" value="CRYPTIC BETA-GLUCOSIDE BGL OPERON ANTITERMINATOR"/>
    <property type="match status" value="1"/>
</dbReference>
<dbReference type="Pfam" id="PF00874">
    <property type="entry name" value="PRD"/>
    <property type="match status" value="1"/>
</dbReference>
<evidence type="ECO:0000256" key="1">
    <source>
        <dbReference type="ARBA" id="ARBA00022737"/>
    </source>
</evidence>
<dbReference type="RefSeq" id="WP_182384978.1">
    <property type="nucleotide sequence ID" value="NZ_CP059833.1"/>
</dbReference>
<feature type="domain" description="PRD" evidence="2">
    <location>
        <begin position="69"/>
        <end position="174"/>
    </location>
</feature>
<evidence type="ECO:0000313" key="3">
    <source>
        <dbReference type="EMBL" id="QMV84168.1"/>
    </source>
</evidence>
<reference evidence="3 4" key="1">
    <citation type="submission" date="2020-07" db="EMBL/GenBank/DDBJ databases">
        <title>non toxigenic Corynebacterium sp. nov from a clinical source.</title>
        <authorList>
            <person name="Bernier A.-M."/>
            <person name="Bernard K."/>
        </authorList>
    </citation>
    <scope>NUCLEOTIDE SEQUENCE [LARGE SCALE GENOMIC DNA]</scope>
    <source>
        <strain evidence="4">NML 93-0612</strain>
    </source>
</reference>
<dbReference type="PANTHER" id="PTHR30185:SF16">
    <property type="entry name" value="PROTEIN GLCT"/>
    <property type="match status" value="1"/>
</dbReference>
<dbReference type="Gene3D" id="1.10.1790.10">
    <property type="entry name" value="PRD domain"/>
    <property type="match status" value="2"/>
</dbReference>
<dbReference type="InterPro" id="IPR036634">
    <property type="entry name" value="PRD_sf"/>
</dbReference>
<proteinExistence type="predicted"/>
<protein>
    <submittedName>
        <fullName evidence="3">PRD domain-containing protein</fullName>
    </submittedName>
</protein>
<dbReference type="InterPro" id="IPR004341">
    <property type="entry name" value="CAT_RNA-bd_dom"/>
</dbReference>
<dbReference type="SUPFAM" id="SSF50151">
    <property type="entry name" value="SacY-like RNA-binding domain"/>
    <property type="match status" value="1"/>
</dbReference>
<sequence>MPEFRVRRVLSNNALIVSTAGENAIESVRVGKGIGFAKKPGDLIESPLDGREYVEISEQQRAVLDSLRELDDHLLTVISASIDLASDMLGDLHPSVYVILVEHIAFAVERTTRGEVIHNSLIAETRAVIPEEFHTAELIVHYLNTHLDQLDLPLDEAAYIALHLHAARSGASVKQPLAVANTLGQATATVRQLLGDAGDQDALSMELAMLLRRLKQGRLRANALQRDVEKRLPKEFDVANRIIANLLNQPTTAPEARGEAAFLAMFLHGWTQDI</sequence>
<dbReference type="GO" id="GO:0006355">
    <property type="term" value="P:regulation of DNA-templated transcription"/>
    <property type="evidence" value="ECO:0007669"/>
    <property type="project" value="InterPro"/>
</dbReference>
<accession>A0A7G5FC27</accession>
<keyword evidence="4" id="KW-1185">Reference proteome</keyword>